<evidence type="ECO:0000313" key="10">
    <source>
        <dbReference type="Proteomes" id="UP000535937"/>
    </source>
</evidence>
<dbReference type="InterPro" id="IPR018093">
    <property type="entry name" value="BCCT_CS"/>
</dbReference>
<dbReference type="InterPro" id="IPR000060">
    <property type="entry name" value="BCCT_transptr"/>
</dbReference>
<dbReference type="PANTHER" id="PTHR30047:SF7">
    <property type="entry name" value="HIGH-AFFINITY CHOLINE TRANSPORT PROTEIN"/>
    <property type="match status" value="1"/>
</dbReference>
<feature type="transmembrane region" description="Helical" evidence="8">
    <location>
        <begin position="257"/>
        <end position="278"/>
    </location>
</feature>
<feature type="transmembrane region" description="Helical" evidence="8">
    <location>
        <begin position="471"/>
        <end position="489"/>
    </location>
</feature>
<gene>
    <name evidence="9" type="ORF">FHS09_002836</name>
</gene>
<organism evidence="9 10">
    <name type="scientific">Microbulbifer rhizosphaerae</name>
    <dbReference type="NCBI Taxonomy" id="1562603"/>
    <lineage>
        <taxon>Bacteria</taxon>
        <taxon>Pseudomonadati</taxon>
        <taxon>Pseudomonadota</taxon>
        <taxon>Gammaproteobacteria</taxon>
        <taxon>Cellvibrionales</taxon>
        <taxon>Microbulbiferaceae</taxon>
        <taxon>Microbulbifer</taxon>
    </lineage>
</organism>
<feature type="transmembrane region" description="Helical" evidence="8">
    <location>
        <begin position="374"/>
        <end position="397"/>
    </location>
</feature>
<feature type="transmembrane region" description="Helical" evidence="8">
    <location>
        <begin position="290"/>
        <end position="311"/>
    </location>
</feature>
<evidence type="ECO:0000256" key="7">
    <source>
        <dbReference type="ARBA" id="ARBA00023136"/>
    </source>
</evidence>
<keyword evidence="6 8" id="KW-1133">Transmembrane helix</keyword>
<evidence type="ECO:0000256" key="6">
    <source>
        <dbReference type="ARBA" id="ARBA00022989"/>
    </source>
</evidence>
<feature type="transmembrane region" description="Helical" evidence="8">
    <location>
        <begin position="211"/>
        <end position="237"/>
    </location>
</feature>
<feature type="transmembrane region" description="Helical" evidence="8">
    <location>
        <begin position="417"/>
        <end position="444"/>
    </location>
</feature>
<dbReference type="AlphaFoldDB" id="A0A7W4Z9M6"/>
<feature type="transmembrane region" description="Helical" evidence="8">
    <location>
        <begin position="38"/>
        <end position="57"/>
    </location>
</feature>
<comment type="caution">
    <text evidence="9">The sequence shown here is derived from an EMBL/GenBank/DDBJ whole genome shotgun (WGS) entry which is preliminary data.</text>
</comment>
<evidence type="ECO:0000256" key="8">
    <source>
        <dbReference type="SAM" id="Phobius"/>
    </source>
</evidence>
<evidence type="ECO:0000256" key="1">
    <source>
        <dbReference type="ARBA" id="ARBA00004651"/>
    </source>
</evidence>
<keyword evidence="5 8" id="KW-0812">Transmembrane</keyword>
<dbReference type="RefSeq" id="WP_183460876.1">
    <property type="nucleotide sequence ID" value="NZ_JACHWZ010000012.1"/>
</dbReference>
<keyword evidence="3" id="KW-0813">Transport</keyword>
<feature type="transmembrane region" description="Helical" evidence="8">
    <location>
        <begin position="77"/>
        <end position="96"/>
    </location>
</feature>
<dbReference type="PROSITE" id="PS01303">
    <property type="entry name" value="BCCT"/>
    <property type="match status" value="1"/>
</dbReference>
<comment type="subcellular location">
    <subcellularLocation>
        <location evidence="1">Cell membrane</location>
        <topology evidence="1">Multi-pass membrane protein</topology>
    </subcellularLocation>
</comment>
<feature type="transmembrane region" description="Helical" evidence="8">
    <location>
        <begin position="117"/>
        <end position="136"/>
    </location>
</feature>
<evidence type="ECO:0000256" key="2">
    <source>
        <dbReference type="ARBA" id="ARBA00005658"/>
    </source>
</evidence>
<dbReference type="EMBL" id="JACHWZ010000012">
    <property type="protein sequence ID" value="MBB3061993.1"/>
    <property type="molecule type" value="Genomic_DNA"/>
</dbReference>
<name>A0A7W4Z9M6_9GAMM</name>
<evidence type="ECO:0000256" key="5">
    <source>
        <dbReference type="ARBA" id="ARBA00022692"/>
    </source>
</evidence>
<keyword evidence="4" id="KW-1003">Cell membrane</keyword>
<feature type="transmembrane region" description="Helical" evidence="8">
    <location>
        <begin position="344"/>
        <end position="362"/>
    </location>
</feature>
<dbReference type="Proteomes" id="UP000535937">
    <property type="component" value="Unassembled WGS sequence"/>
</dbReference>
<keyword evidence="7 8" id="KW-0472">Membrane</keyword>
<keyword evidence="10" id="KW-1185">Reference proteome</keyword>
<accession>A0A7W4Z9M6</accession>
<dbReference type="GO" id="GO:0005886">
    <property type="term" value="C:plasma membrane"/>
    <property type="evidence" value="ECO:0007669"/>
    <property type="project" value="UniProtKB-SubCell"/>
</dbReference>
<protein>
    <submittedName>
        <fullName evidence="9">BCCT family betaine/carnitine transporter</fullName>
    </submittedName>
</protein>
<sequence>MNDTPPLTACADQAYDDVEHEIGEQNIQVAGFDMHTPVFGISALLILVFVAVTLMFPEAANARLVGIRDWAIDHFDWLFMVGANLFVLFCFALILLPVGRIRIGGPDAKPDFSRPSWFAMLFAAGMGIGLMFWSVAEPVAYFTGWSGTPLNVAIHTPEGKSLALGATMLHWGLHPWAMYGVVGLALAFFAYNKGLPLTIRAVFYPLLGNRIWGPIGHVIDTLAALATIFGLATSLGLGAQQAASGLGYLSGIENNTTTQMVLIALITGVAILSVVRGLDGGVKVLSNLNMVLALALLVFVTLAGSTSGFFANLFDLFGSYARNILQLSSWTHREDETWFHGWTIFYWAWWISWSPFVGMFIARVSRGRTVREFLTAVLVIPTLVCGIWVAAFGGTALDQVQANVGELANGVSDVSLSMFQMLANLPMAPLLSAGAICLVLLFFVTSSDSGSLVIAGITAGGKEDTPVAQRVFWATLVGLIAAALLYGGGKQALSALQAGAVTAGLPFTIVLISMCLSLYKGLSLDSRAPHSHRTAH</sequence>
<dbReference type="PANTHER" id="PTHR30047">
    <property type="entry name" value="HIGH-AFFINITY CHOLINE TRANSPORT PROTEIN-RELATED"/>
    <property type="match status" value="1"/>
</dbReference>
<dbReference type="Pfam" id="PF02028">
    <property type="entry name" value="BCCT"/>
    <property type="match status" value="1"/>
</dbReference>
<evidence type="ECO:0000313" key="9">
    <source>
        <dbReference type="EMBL" id="MBB3061993.1"/>
    </source>
</evidence>
<proteinExistence type="inferred from homology"/>
<feature type="transmembrane region" description="Helical" evidence="8">
    <location>
        <begin position="173"/>
        <end position="191"/>
    </location>
</feature>
<evidence type="ECO:0000256" key="3">
    <source>
        <dbReference type="ARBA" id="ARBA00022448"/>
    </source>
</evidence>
<dbReference type="GO" id="GO:0022857">
    <property type="term" value="F:transmembrane transporter activity"/>
    <property type="evidence" value="ECO:0007669"/>
    <property type="project" value="InterPro"/>
</dbReference>
<feature type="transmembrane region" description="Helical" evidence="8">
    <location>
        <begin position="495"/>
        <end position="519"/>
    </location>
</feature>
<comment type="similarity">
    <text evidence="2">Belongs to the BCCT transporter (TC 2.A.15) family.</text>
</comment>
<dbReference type="NCBIfam" id="TIGR00842">
    <property type="entry name" value="bcct"/>
    <property type="match status" value="1"/>
</dbReference>
<reference evidence="9 10" key="1">
    <citation type="submission" date="2020-08" db="EMBL/GenBank/DDBJ databases">
        <title>Genomic Encyclopedia of Type Strains, Phase III (KMG-III): the genomes of soil and plant-associated and newly described type strains.</title>
        <authorList>
            <person name="Whitman W."/>
        </authorList>
    </citation>
    <scope>NUCLEOTIDE SEQUENCE [LARGE SCALE GENOMIC DNA]</scope>
    <source>
        <strain evidence="9 10">CECT 8799</strain>
    </source>
</reference>
<evidence type="ECO:0000256" key="4">
    <source>
        <dbReference type="ARBA" id="ARBA00022475"/>
    </source>
</evidence>